<dbReference type="Pfam" id="PF03009">
    <property type="entry name" value="GDPD"/>
    <property type="match status" value="1"/>
</dbReference>
<keyword evidence="3" id="KW-1185">Reference proteome</keyword>
<dbReference type="SUPFAM" id="SSF51695">
    <property type="entry name" value="PLC-like phosphodiesterases"/>
    <property type="match status" value="1"/>
</dbReference>
<dbReference type="EMBL" id="MAEI02000001">
    <property type="protein sequence ID" value="MEO1781455.1"/>
    <property type="molecule type" value="Genomic_DNA"/>
</dbReference>
<dbReference type="PROSITE" id="PS51704">
    <property type="entry name" value="GP_PDE"/>
    <property type="match status" value="1"/>
</dbReference>
<dbReference type="Proteomes" id="UP001429357">
    <property type="component" value="Unassembled WGS sequence"/>
</dbReference>
<dbReference type="RefSeq" id="WP_161868805.1">
    <property type="nucleotide sequence ID" value="NZ_MAEI02000001.1"/>
</dbReference>
<dbReference type="InterPro" id="IPR030395">
    <property type="entry name" value="GP_PDE_dom"/>
</dbReference>
<evidence type="ECO:0000259" key="1">
    <source>
        <dbReference type="PROSITE" id="PS51704"/>
    </source>
</evidence>
<organism evidence="2 3">
    <name type="scientific">Enterococcus diestrammenae</name>
    <dbReference type="NCBI Taxonomy" id="1155073"/>
    <lineage>
        <taxon>Bacteria</taxon>
        <taxon>Bacillati</taxon>
        <taxon>Bacillota</taxon>
        <taxon>Bacilli</taxon>
        <taxon>Lactobacillales</taxon>
        <taxon>Enterococcaceae</taxon>
        <taxon>Enterococcus</taxon>
    </lineage>
</organism>
<reference evidence="3" key="1">
    <citation type="submission" date="2016-06" db="EMBL/GenBank/DDBJ databases">
        <title>Four novel species of enterococci isolated from chicken manure.</title>
        <authorList>
            <person name="Van Tyne D."/>
        </authorList>
    </citation>
    <scope>NUCLEOTIDE SEQUENCE [LARGE SCALE GENOMIC DNA]</scope>
    <source>
        <strain evidence="3">JM9A</strain>
    </source>
</reference>
<sequence>MTQVVAHRGASGTRPENTLPAFAEAVRVEADVIELDVHLSKDGHLMVMHDEEVDRTTDGKGLLREKTLTELKRLNAGGWFSSEYQSTKIPTLKEVLNLLLMRNYRGVLTIEIKTDKYHYPGIEEKLSNLMTSQPWPFAHWYCSFNMKSLEIIHEIEPDAQLDFIMGTAESKPPLALSRPFIEGIHPKIDWVETHAAQMADYPIAVRPWTVDSVEGMRRCLVLGVTGIITNYPERCRQVIMEYRRGK</sequence>
<comment type="caution">
    <text evidence="2">The sequence shown here is derived from an EMBL/GenBank/DDBJ whole genome shotgun (WGS) entry which is preliminary data.</text>
</comment>
<feature type="domain" description="GP-PDE" evidence="1">
    <location>
        <begin position="2"/>
        <end position="239"/>
    </location>
</feature>
<evidence type="ECO:0000313" key="3">
    <source>
        <dbReference type="Proteomes" id="UP001429357"/>
    </source>
</evidence>
<gene>
    <name evidence="2" type="ORF">BAU18_001040</name>
</gene>
<dbReference type="PANTHER" id="PTHR46211:SF1">
    <property type="entry name" value="GLYCEROPHOSPHODIESTER PHOSPHODIESTERASE, CYTOPLASMIC"/>
    <property type="match status" value="1"/>
</dbReference>
<protein>
    <submittedName>
        <fullName evidence="2">Glycerophosphoryl diester phosphodiesterase</fullName>
    </submittedName>
</protein>
<evidence type="ECO:0000313" key="2">
    <source>
        <dbReference type="EMBL" id="MEO1781455.1"/>
    </source>
</evidence>
<proteinExistence type="predicted"/>
<name>A0ABV0F066_9ENTE</name>
<dbReference type="InterPro" id="IPR017946">
    <property type="entry name" value="PLC-like_Pdiesterase_TIM-brl"/>
</dbReference>
<dbReference type="CDD" id="cd08563">
    <property type="entry name" value="GDPD_TtGDE_like"/>
    <property type="match status" value="1"/>
</dbReference>
<dbReference type="PANTHER" id="PTHR46211">
    <property type="entry name" value="GLYCEROPHOSPHORYL DIESTER PHOSPHODIESTERASE"/>
    <property type="match status" value="1"/>
</dbReference>
<accession>A0ABV0F066</accession>
<reference evidence="2 3" key="2">
    <citation type="submission" date="2024-02" db="EMBL/GenBank/DDBJ databases">
        <title>The Genome Sequence of Enterococcus diestrammenae JM9A.</title>
        <authorList>
            <person name="Earl A."/>
            <person name="Manson A."/>
            <person name="Gilmore M."/>
            <person name="Sanders J."/>
            <person name="Shea T."/>
            <person name="Howe W."/>
            <person name="Livny J."/>
            <person name="Cuomo C."/>
            <person name="Neafsey D."/>
            <person name="Birren B."/>
        </authorList>
    </citation>
    <scope>NUCLEOTIDE SEQUENCE [LARGE SCALE GENOMIC DNA]</scope>
    <source>
        <strain evidence="2 3">JM9A</strain>
    </source>
</reference>
<dbReference type="Gene3D" id="3.20.20.190">
    <property type="entry name" value="Phosphatidylinositol (PI) phosphodiesterase"/>
    <property type="match status" value="1"/>
</dbReference>